<accession>W4EL94</accession>
<sequence length="167" mass="18835">MYKEDRLPQNPKEGIVFLLIISIISANTIGPIIVGLELGFSKENYLETLKIIPFLWIIVVLIVRLVAGPLVGKILPKFVGPTDGFNARVLLNTLLNVTVISILMTIIGAWVGTKQISIEPFQNFFHSWFRNFGVAFWIELLVAQPIARLAMKKLHAKQRSRLVTEKL</sequence>
<feature type="transmembrane region" description="Helical" evidence="1">
    <location>
        <begin position="93"/>
        <end position="112"/>
    </location>
</feature>
<evidence type="ECO:0008006" key="4">
    <source>
        <dbReference type="Google" id="ProtNLM"/>
    </source>
</evidence>
<keyword evidence="1" id="KW-1133">Transmembrane helix</keyword>
<dbReference type="Pfam" id="PF11391">
    <property type="entry name" value="DUF2798"/>
    <property type="match status" value="1"/>
</dbReference>
<keyword evidence="1" id="KW-0812">Transmembrane</keyword>
<proteinExistence type="predicted"/>
<feature type="transmembrane region" description="Helical" evidence="1">
    <location>
        <begin position="15"/>
        <end position="34"/>
    </location>
</feature>
<dbReference type="PATRIC" id="fig|1227360.4.peg.4311"/>
<dbReference type="RefSeq" id="WP_038191218.1">
    <property type="nucleotide sequence ID" value="NZ_ASQA01000043.1"/>
</dbReference>
<name>W4EL94_9BACL</name>
<evidence type="ECO:0000313" key="2">
    <source>
        <dbReference type="EMBL" id="ETT80792.1"/>
    </source>
</evidence>
<gene>
    <name evidence="2" type="ORF">C176_21171</name>
</gene>
<keyword evidence="3" id="KW-1185">Reference proteome</keyword>
<dbReference type="EMBL" id="ASQA01000043">
    <property type="protein sequence ID" value="ETT80792.1"/>
    <property type="molecule type" value="Genomic_DNA"/>
</dbReference>
<comment type="caution">
    <text evidence="2">The sequence shown here is derived from an EMBL/GenBank/DDBJ whole genome shotgun (WGS) entry which is preliminary data.</text>
</comment>
<dbReference type="AlphaFoldDB" id="W4EL94"/>
<organism evidence="2 3">
    <name type="scientific">Viridibacillus arenosi FSL R5-213</name>
    <dbReference type="NCBI Taxonomy" id="1227360"/>
    <lineage>
        <taxon>Bacteria</taxon>
        <taxon>Bacillati</taxon>
        <taxon>Bacillota</taxon>
        <taxon>Bacilli</taxon>
        <taxon>Bacillales</taxon>
        <taxon>Caryophanaceae</taxon>
        <taxon>Viridibacillus</taxon>
    </lineage>
</organism>
<dbReference type="InterPro" id="IPR021529">
    <property type="entry name" value="DUF2798"/>
</dbReference>
<keyword evidence="1" id="KW-0472">Membrane</keyword>
<protein>
    <recommendedName>
        <fullName evidence="4">DUF2798 domain-containing protein</fullName>
    </recommendedName>
</protein>
<evidence type="ECO:0000313" key="3">
    <source>
        <dbReference type="Proteomes" id="UP000019062"/>
    </source>
</evidence>
<evidence type="ECO:0000256" key="1">
    <source>
        <dbReference type="SAM" id="Phobius"/>
    </source>
</evidence>
<dbReference type="Proteomes" id="UP000019062">
    <property type="component" value="Unassembled WGS sequence"/>
</dbReference>
<reference evidence="2 3" key="1">
    <citation type="journal article" date="2014" name="BMC Genomics">
        <title>Genomic comparison of sporeforming bacilli isolated from milk.</title>
        <authorList>
            <person name="Moreno Switt A.I."/>
            <person name="Andrus A.D."/>
            <person name="Ranieri M.L."/>
            <person name="Orsi R.H."/>
            <person name="Ivy R."/>
            <person name="den Bakker H.C."/>
            <person name="Martin N.H."/>
            <person name="Wiedmann M."/>
            <person name="Boor K.J."/>
        </authorList>
    </citation>
    <scope>NUCLEOTIDE SEQUENCE [LARGE SCALE GENOMIC DNA]</scope>
    <source>
        <strain evidence="2 3">FSL R5-213</strain>
    </source>
</reference>
<dbReference type="eggNOG" id="ENOG5031ES7">
    <property type="taxonomic scope" value="Bacteria"/>
</dbReference>
<feature type="transmembrane region" description="Helical" evidence="1">
    <location>
        <begin position="54"/>
        <end position="72"/>
    </location>
</feature>
<feature type="transmembrane region" description="Helical" evidence="1">
    <location>
        <begin position="132"/>
        <end position="151"/>
    </location>
</feature>